<evidence type="ECO:0000256" key="2">
    <source>
        <dbReference type="ARBA" id="ARBA00004481"/>
    </source>
</evidence>
<evidence type="ECO:0000256" key="6">
    <source>
        <dbReference type="ARBA" id="ARBA00022833"/>
    </source>
</evidence>
<dbReference type="GO" id="GO:0008270">
    <property type="term" value="F:zinc ion binding"/>
    <property type="evidence" value="ECO:0007669"/>
    <property type="project" value="TreeGrafter"/>
</dbReference>
<reference evidence="11" key="1">
    <citation type="submission" date="2021-02" db="EMBL/GenBank/DDBJ databases">
        <authorList>
            <person name="Nowell W R."/>
        </authorList>
    </citation>
    <scope>NUCLEOTIDE SEQUENCE</scope>
</reference>
<comment type="similarity">
    <text evidence="4">Belongs to the CDIP1/LITAF family.</text>
</comment>
<dbReference type="GO" id="GO:0031902">
    <property type="term" value="C:late endosome membrane"/>
    <property type="evidence" value="ECO:0007669"/>
    <property type="project" value="UniProtKB-SubCell"/>
</dbReference>
<dbReference type="EMBL" id="CAJNOR010001914">
    <property type="protein sequence ID" value="CAF1219238.1"/>
    <property type="molecule type" value="Genomic_DNA"/>
</dbReference>
<dbReference type="Pfam" id="PF10601">
    <property type="entry name" value="zf-LITAF-like"/>
    <property type="match status" value="1"/>
</dbReference>
<protein>
    <recommendedName>
        <fullName evidence="10">LITAF domain-containing protein</fullName>
    </recommendedName>
</protein>
<sequence>MYNNFSTALPPSYESIPSNYYQQQPIYSNQYAQPSYVDNSYMNQPPPQPMYQGLPQQPSTYAVPAQSPPMYAPAAQPPPYTAPVIQQQPTNNNPNSFVKSSAPSGTPFSKGYKWPRKTIQIVCPQCGATVTTRVETSITVITIIGAIVLFLFTCILVCLPFCTPACKRATHYCPYCNSVIGIRKPLQ</sequence>
<dbReference type="OrthoDB" id="5599753at2759"/>
<dbReference type="InterPro" id="IPR037519">
    <property type="entry name" value="LITAF_fam"/>
</dbReference>
<comment type="caution">
    <text evidence="11">The sequence shown here is derived from an EMBL/GenBank/DDBJ whole genome shotgun (WGS) entry which is preliminary data.</text>
</comment>
<dbReference type="GO" id="GO:0005765">
    <property type="term" value="C:lysosomal membrane"/>
    <property type="evidence" value="ECO:0007669"/>
    <property type="project" value="UniProtKB-SubCell"/>
</dbReference>
<dbReference type="EMBL" id="CAJNOJ010000211">
    <property type="protein sequence ID" value="CAF1295613.1"/>
    <property type="molecule type" value="Genomic_DNA"/>
</dbReference>
<dbReference type="PANTHER" id="PTHR23292">
    <property type="entry name" value="LIPOPOLYSACCHARIDE-INDUCED TUMOR NECROSIS FACTOR-ALPHA FACTOR"/>
    <property type="match status" value="1"/>
</dbReference>
<keyword evidence="9" id="KW-0812">Transmembrane</keyword>
<evidence type="ECO:0000313" key="12">
    <source>
        <dbReference type="EMBL" id="CAF1295613.1"/>
    </source>
</evidence>
<evidence type="ECO:0000256" key="5">
    <source>
        <dbReference type="ARBA" id="ARBA00022723"/>
    </source>
</evidence>
<dbReference type="AlphaFoldDB" id="A0A814XQZ4"/>
<evidence type="ECO:0000256" key="4">
    <source>
        <dbReference type="ARBA" id="ARBA00005975"/>
    </source>
</evidence>
<evidence type="ECO:0000256" key="9">
    <source>
        <dbReference type="SAM" id="Phobius"/>
    </source>
</evidence>
<organism evidence="11 13">
    <name type="scientific">Adineta ricciae</name>
    <name type="common">Rotifer</name>
    <dbReference type="NCBI Taxonomy" id="249248"/>
    <lineage>
        <taxon>Eukaryota</taxon>
        <taxon>Metazoa</taxon>
        <taxon>Spiralia</taxon>
        <taxon>Gnathifera</taxon>
        <taxon>Rotifera</taxon>
        <taxon>Eurotatoria</taxon>
        <taxon>Bdelloidea</taxon>
        <taxon>Adinetida</taxon>
        <taxon>Adinetidae</taxon>
        <taxon>Adineta</taxon>
    </lineage>
</organism>
<feature type="domain" description="LITAF" evidence="10">
    <location>
        <begin position="102"/>
        <end position="185"/>
    </location>
</feature>
<dbReference type="Proteomes" id="UP000663852">
    <property type="component" value="Unassembled WGS sequence"/>
</dbReference>
<gene>
    <name evidence="12" type="ORF">EDS130_LOCUS30324</name>
    <name evidence="11" type="ORF">XAT740_LOCUS24615</name>
</gene>
<keyword evidence="13" id="KW-1185">Reference proteome</keyword>
<evidence type="ECO:0000256" key="3">
    <source>
        <dbReference type="ARBA" id="ARBA00004630"/>
    </source>
</evidence>
<dbReference type="PROSITE" id="PS51837">
    <property type="entry name" value="LITAF"/>
    <property type="match status" value="1"/>
</dbReference>
<dbReference type="InterPro" id="IPR006629">
    <property type="entry name" value="LITAF"/>
</dbReference>
<evidence type="ECO:0000256" key="7">
    <source>
        <dbReference type="ARBA" id="ARBA00023136"/>
    </source>
</evidence>
<name>A0A814XQZ4_ADIRI</name>
<keyword evidence="5" id="KW-0479">Metal-binding</keyword>
<feature type="transmembrane region" description="Helical" evidence="9">
    <location>
        <begin position="138"/>
        <end position="162"/>
    </location>
</feature>
<dbReference type="PANTHER" id="PTHR23292:SF6">
    <property type="entry name" value="FI16602P1-RELATED"/>
    <property type="match status" value="1"/>
</dbReference>
<dbReference type="Proteomes" id="UP000663828">
    <property type="component" value="Unassembled WGS sequence"/>
</dbReference>
<dbReference type="SMART" id="SM00714">
    <property type="entry name" value="LITAF"/>
    <property type="match status" value="1"/>
</dbReference>
<feature type="region of interest" description="Disordered" evidence="8">
    <location>
        <begin position="87"/>
        <end position="106"/>
    </location>
</feature>
<keyword evidence="9" id="KW-1133">Transmembrane helix</keyword>
<comment type="subcellular location">
    <subcellularLocation>
        <location evidence="2">Endosome membrane</location>
        <topology evidence="2">Peripheral membrane protein</topology>
    </subcellularLocation>
    <subcellularLocation>
        <location evidence="1">Late endosome membrane</location>
    </subcellularLocation>
    <subcellularLocation>
        <location evidence="3">Lysosome membrane</location>
        <topology evidence="3">Peripheral membrane protein</topology>
        <orientation evidence="3">Cytoplasmic side</orientation>
    </subcellularLocation>
</comment>
<evidence type="ECO:0000259" key="10">
    <source>
        <dbReference type="PROSITE" id="PS51837"/>
    </source>
</evidence>
<evidence type="ECO:0000313" key="13">
    <source>
        <dbReference type="Proteomes" id="UP000663828"/>
    </source>
</evidence>
<evidence type="ECO:0000313" key="11">
    <source>
        <dbReference type="EMBL" id="CAF1219238.1"/>
    </source>
</evidence>
<evidence type="ECO:0000256" key="8">
    <source>
        <dbReference type="SAM" id="MobiDB-lite"/>
    </source>
</evidence>
<evidence type="ECO:0000256" key="1">
    <source>
        <dbReference type="ARBA" id="ARBA00004414"/>
    </source>
</evidence>
<proteinExistence type="inferred from homology"/>
<keyword evidence="7 9" id="KW-0472">Membrane</keyword>
<accession>A0A814XQZ4</accession>
<keyword evidence="6" id="KW-0862">Zinc</keyword>